<dbReference type="AlphaFoldDB" id="A0AAU9AS80"/>
<reference evidence="2 3" key="1">
    <citation type="journal article" date="2017" name="DNA Res.">
        <title>Complete genome sequence and expression profile of the commercial lytic enzyme producer Lysobacter enzymogenes M497-1.</title>
        <authorList>
            <person name="Takami H."/>
            <person name="Toyoda A."/>
            <person name="Uchiyama I."/>
            <person name="Itoh T."/>
            <person name="Takaki Y."/>
            <person name="Arai W."/>
            <person name="Nishi S."/>
            <person name="Kawai M."/>
            <person name="Shinya K."/>
            <person name="Ikeda H."/>
        </authorList>
    </citation>
    <scope>NUCLEOTIDE SEQUENCE [LARGE SCALE GENOMIC DNA]</scope>
    <source>
        <strain evidence="2 3">M497-1</strain>
    </source>
</reference>
<evidence type="ECO:0000313" key="2">
    <source>
        <dbReference type="EMBL" id="BAV99318.1"/>
    </source>
</evidence>
<organism evidence="2 3">
    <name type="scientific">Lysobacter enzymogenes</name>
    <dbReference type="NCBI Taxonomy" id="69"/>
    <lineage>
        <taxon>Bacteria</taxon>
        <taxon>Pseudomonadati</taxon>
        <taxon>Pseudomonadota</taxon>
        <taxon>Gammaproteobacteria</taxon>
        <taxon>Lysobacterales</taxon>
        <taxon>Lysobacteraceae</taxon>
        <taxon>Lysobacter</taxon>
    </lineage>
</organism>
<feature type="region of interest" description="Disordered" evidence="1">
    <location>
        <begin position="406"/>
        <end position="440"/>
    </location>
</feature>
<dbReference type="EMBL" id="AP014940">
    <property type="protein sequence ID" value="BAV99318.1"/>
    <property type="molecule type" value="Genomic_DNA"/>
</dbReference>
<feature type="compositionally biased region" description="Low complexity" evidence="1">
    <location>
        <begin position="421"/>
        <end position="431"/>
    </location>
</feature>
<name>A0AAU9AS80_LYSEN</name>
<dbReference type="Proteomes" id="UP000218824">
    <property type="component" value="Chromosome"/>
</dbReference>
<evidence type="ECO:0000256" key="1">
    <source>
        <dbReference type="SAM" id="MobiDB-lite"/>
    </source>
</evidence>
<evidence type="ECO:0000313" key="3">
    <source>
        <dbReference type="Proteomes" id="UP000218824"/>
    </source>
</evidence>
<proteinExistence type="predicted"/>
<sequence length="440" mass="48367">MDTPETRLNAMLDRFENEHHRAGRNLRALIGDTPELRSRVLKAIEAGNLDDFAVLGSDLRKRGSLGAYRADNETIALPEDLLRKAGRREDTANSLRMFIGHEIEHAVHKKEILESQKAFSDQVDAVRHGPSPHDYTDVLRQNNADRRARESNDQIAGFNVLAAHVRRENPQATQEQMYEKLFKSSNQMEQYFDVDRSSGREVYTPKPGLSIGADGKVATTPDNLEAFGKYFYDRNHYPQQYAFDALEYIYSKERAAQGPNGMLGFGMPKPSIDAKVDLKALGLEGLPLPPGFKDSSPVQRQDAAPEHAPQRAPASHTAPPQASEPRDPQHRDHGYFQFLRERLPAQVPDDAVADAMLQAKRTGLHEPSQVDPRQVGVGADGKVWIGGHVPGFHVGADPAAAPPMAQTAQALDAVAPPTPAQAPSAPAQTQEAPHHGARSL</sequence>
<dbReference type="KEGG" id="lem:LEN_3831"/>
<feature type="region of interest" description="Disordered" evidence="1">
    <location>
        <begin position="287"/>
        <end position="331"/>
    </location>
</feature>
<accession>A0AAU9AS80</accession>
<gene>
    <name evidence="2" type="ORF">LEN_3831</name>
</gene>
<dbReference type="RefSeq" id="WP_096379742.1">
    <property type="nucleotide sequence ID" value="NZ_AP014940.1"/>
</dbReference>
<protein>
    <submittedName>
        <fullName evidence="2">Uncharacterized protein</fullName>
    </submittedName>
</protein>
<dbReference type="GeneID" id="83065636"/>